<reference evidence="3" key="1">
    <citation type="submission" date="2009-03" db="EMBL/GenBank/DDBJ databases">
        <title>The Genome Sequence of Mycobacterium africanum strain K85 (originally listed here as Mycobacterium tuberculosis).</title>
        <authorList>
            <consortium name="The Broad Institute Genome Sequencing Platform"/>
            <person name="Small P."/>
            <person name="Gagneaux S."/>
            <person name="Hopewell P."/>
            <person name="Young S.K."/>
            <person name="Kodira C.D."/>
            <person name="Zeng Q."/>
            <person name="Koehrsen M."/>
            <person name="Alvarado L."/>
            <person name="Berlin A."/>
            <person name="Borenstein D."/>
            <person name="Chen Z."/>
            <person name="Engels R."/>
            <person name="Freedman E."/>
            <person name="Gellesch M."/>
            <person name="Goldberg J."/>
            <person name="Griggs A."/>
            <person name="Gujja S."/>
            <person name="Heiman D."/>
            <person name="Hepburn T."/>
            <person name="Howarth C."/>
            <person name="Jen D."/>
            <person name="Larson L."/>
            <person name="Lewis B."/>
            <person name="Mehta T."/>
            <person name="Park D."/>
            <person name="Pearson M."/>
            <person name="Roberts A."/>
            <person name="Saif S."/>
            <person name="Shea T."/>
            <person name="Shenoy N."/>
            <person name="Sisk P."/>
            <person name="Stolte C."/>
            <person name="Sykes S."/>
            <person name="Walk T."/>
            <person name="White J."/>
            <person name="Yandava C."/>
            <person name="Nusbaum C."/>
            <person name="Galagan J."/>
            <person name="Birren B."/>
        </authorList>
    </citation>
    <scope>NUCLEOTIDE SEQUENCE [LARGE SCALE GENOMIC DNA]</scope>
    <source>
        <strain evidence="3">K85</strain>
    </source>
</reference>
<evidence type="ECO:0000313" key="3">
    <source>
        <dbReference type="Proteomes" id="UP000005088"/>
    </source>
</evidence>
<feature type="region of interest" description="Disordered" evidence="1">
    <location>
        <begin position="1"/>
        <end position="49"/>
    </location>
</feature>
<gene>
    <name evidence="2" type="ORF">TBOG_01132</name>
</gene>
<evidence type="ECO:0000256" key="1">
    <source>
        <dbReference type="SAM" id="MobiDB-lite"/>
    </source>
</evidence>
<sequence length="49" mass="5362">MRQAMRHTRPRVTVAGHGRQTERESAQDRKPVDANHPAAGPQGSSGQDQ</sequence>
<evidence type="ECO:0000313" key="2">
    <source>
        <dbReference type="EMBL" id="EFD42297.2"/>
    </source>
</evidence>
<dbReference type="Proteomes" id="UP000005088">
    <property type="component" value="Unassembled WGS sequence"/>
</dbReference>
<dbReference type="AlphaFoldDB" id="A0A9P2H5U9"/>
<dbReference type="GO" id="GO:0005840">
    <property type="term" value="C:ribosome"/>
    <property type="evidence" value="ECO:0007669"/>
    <property type="project" value="UniProtKB-KW"/>
</dbReference>
<dbReference type="EMBL" id="GG663503">
    <property type="protein sequence ID" value="EFD42297.2"/>
    <property type="molecule type" value="Genomic_DNA"/>
</dbReference>
<proteinExistence type="predicted"/>
<feature type="compositionally biased region" description="Basic and acidic residues" evidence="1">
    <location>
        <begin position="19"/>
        <end position="33"/>
    </location>
</feature>
<keyword evidence="2" id="KW-0689">Ribosomal protein</keyword>
<accession>A0A9P2H5U9</accession>
<organism evidence="2 3">
    <name type="scientific">Mycobacterium tuberculosis variant africanum K85</name>
    <dbReference type="NCBI Taxonomy" id="611304"/>
    <lineage>
        <taxon>Bacteria</taxon>
        <taxon>Bacillati</taxon>
        <taxon>Actinomycetota</taxon>
        <taxon>Actinomycetes</taxon>
        <taxon>Mycobacteriales</taxon>
        <taxon>Mycobacteriaceae</taxon>
        <taxon>Mycobacterium</taxon>
        <taxon>Mycobacterium tuberculosis complex</taxon>
    </lineage>
</organism>
<name>A0A9P2H5U9_MYCTX</name>
<protein>
    <submittedName>
        <fullName evidence="2">Ribosomal protein S12</fullName>
    </submittedName>
</protein>
<keyword evidence="2" id="KW-0687">Ribonucleoprotein</keyword>
<feature type="compositionally biased region" description="Basic residues" evidence="1">
    <location>
        <begin position="1"/>
        <end position="10"/>
    </location>
</feature>